<accession>A0A9N9LJB5</accession>
<evidence type="ECO:0000313" key="2">
    <source>
        <dbReference type="EMBL" id="CAG8976505.1"/>
    </source>
</evidence>
<dbReference type="GO" id="GO:0005737">
    <property type="term" value="C:cytoplasm"/>
    <property type="evidence" value="ECO:0007669"/>
    <property type="project" value="TreeGrafter"/>
</dbReference>
<dbReference type="AlphaFoldDB" id="A0A9N9LJB5"/>
<reference evidence="2" key="1">
    <citation type="submission" date="2021-07" db="EMBL/GenBank/DDBJ databases">
        <authorList>
            <person name="Durling M."/>
        </authorList>
    </citation>
    <scope>NUCLEOTIDE SEQUENCE</scope>
</reference>
<dbReference type="PANTHER" id="PTHR21708:SF30">
    <property type="entry name" value="2-DEHYDROPANTOATE 2-REDUCTASE-RELATED"/>
    <property type="match status" value="1"/>
</dbReference>
<dbReference type="InterPro" id="IPR013752">
    <property type="entry name" value="KPA_reductase"/>
</dbReference>
<dbReference type="EMBL" id="CAJVRM010000180">
    <property type="protein sequence ID" value="CAG8976505.1"/>
    <property type="molecule type" value="Genomic_DNA"/>
</dbReference>
<organism evidence="2 3">
    <name type="scientific">Hymenoscyphus albidus</name>
    <dbReference type="NCBI Taxonomy" id="595503"/>
    <lineage>
        <taxon>Eukaryota</taxon>
        <taxon>Fungi</taxon>
        <taxon>Dikarya</taxon>
        <taxon>Ascomycota</taxon>
        <taxon>Pezizomycotina</taxon>
        <taxon>Leotiomycetes</taxon>
        <taxon>Helotiales</taxon>
        <taxon>Helotiaceae</taxon>
        <taxon>Hymenoscyphus</taxon>
    </lineage>
</organism>
<sequence>MDTSSTRMAGFPIEGVVGPLMEEVVGVARAAGHELPGGIVEDMIDCDPWDTFFKPSMQQDIEKGNFIAFKNIIGEPLREAERLGVPASGLRMLYELLKIKQFQLKLKRGVAVLATTKRGRE</sequence>
<dbReference type="InterPro" id="IPR008927">
    <property type="entry name" value="6-PGluconate_DH-like_C_sf"/>
</dbReference>
<dbReference type="OrthoDB" id="3609at2759"/>
<name>A0A9N9LJB5_9HELO</name>
<evidence type="ECO:0000259" key="1">
    <source>
        <dbReference type="Pfam" id="PF08546"/>
    </source>
</evidence>
<proteinExistence type="predicted"/>
<protein>
    <recommendedName>
        <fullName evidence="1">Ketopantoate reductase C-terminal domain-containing protein</fullName>
    </recommendedName>
</protein>
<feature type="domain" description="Ketopantoate reductase C-terminal" evidence="1">
    <location>
        <begin position="15"/>
        <end position="101"/>
    </location>
</feature>
<dbReference type="PANTHER" id="PTHR21708">
    <property type="entry name" value="PROBABLE 2-DEHYDROPANTOATE 2-REDUCTASE"/>
    <property type="match status" value="1"/>
</dbReference>
<evidence type="ECO:0000313" key="3">
    <source>
        <dbReference type="Proteomes" id="UP000701801"/>
    </source>
</evidence>
<dbReference type="Pfam" id="PF08546">
    <property type="entry name" value="ApbA_C"/>
    <property type="match status" value="1"/>
</dbReference>
<dbReference type="Gene3D" id="1.10.1040.10">
    <property type="entry name" value="N-(1-d-carboxylethyl)-l-norvaline Dehydrogenase, domain 2"/>
    <property type="match status" value="1"/>
</dbReference>
<gene>
    <name evidence="2" type="ORF">HYALB_00006002</name>
</gene>
<dbReference type="InterPro" id="IPR051402">
    <property type="entry name" value="KPR-Related"/>
</dbReference>
<comment type="caution">
    <text evidence="2">The sequence shown here is derived from an EMBL/GenBank/DDBJ whole genome shotgun (WGS) entry which is preliminary data.</text>
</comment>
<keyword evidence="3" id="KW-1185">Reference proteome</keyword>
<dbReference type="InterPro" id="IPR013328">
    <property type="entry name" value="6PGD_dom2"/>
</dbReference>
<dbReference type="Proteomes" id="UP000701801">
    <property type="component" value="Unassembled WGS sequence"/>
</dbReference>
<dbReference type="SUPFAM" id="SSF48179">
    <property type="entry name" value="6-phosphogluconate dehydrogenase C-terminal domain-like"/>
    <property type="match status" value="1"/>
</dbReference>